<feature type="domain" description="CNNM transmembrane" evidence="13">
    <location>
        <begin position="1"/>
        <end position="202"/>
    </location>
</feature>
<keyword evidence="4 10" id="KW-0812">Transmembrane</keyword>
<feature type="domain" description="CBS" evidence="12">
    <location>
        <begin position="221"/>
        <end position="279"/>
    </location>
</feature>
<dbReference type="Gene3D" id="3.10.580.10">
    <property type="entry name" value="CBS-domain"/>
    <property type="match status" value="1"/>
</dbReference>
<accession>A0A2T0SP17</accession>
<feature type="transmembrane region" description="Helical" evidence="11">
    <location>
        <begin position="98"/>
        <end position="119"/>
    </location>
</feature>
<keyword evidence="15" id="KW-1185">Reference proteome</keyword>
<evidence type="ECO:0000256" key="1">
    <source>
        <dbReference type="ARBA" id="ARBA00004651"/>
    </source>
</evidence>
<comment type="caution">
    <text evidence="14">The sequence shown here is derived from an EMBL/GenBank/DDBJ whole genome shotgun (WGS) entry which is preliminary data.</text>
</comment>
<evidence type="ECO:0000256" key="6">
    <source>
        <dbReference type="ARBA" id="ARBA00022989"/>
    </source>
</evidence>
<dbReference type="RefSeq" id="WP_106193608.1">
    <property type="nucleotide sequence ID" value="NZ_PVTF01000014.1"/>
</dbReference>
<dbReference type="PROSITE" id="PS51846">
    <property type="entry name" value="CNNM"/>
    <property type="match status" value="1"/>
</dbReference>
<evidence type="ECO:0000259" key="13">
    <source>
        <dbReference type="PROSITE" id="PS51846"/>
    </source>
</evidence>
<dbReference type="SUPFAM" id="SSF54631">
    <property type="entry name" value="CBS-domain pair"/>
    <property type="match status" value="1"/>
</dbReference>
<dbReference type="GO" id="GO:0005886">
    <property type="term" value="C:plasma membrane"/>
    <property type="evidence" value="ECO:0007669"/>
    <property type="project" value="UniProtKB-SubCell"/>
</dbReference>
<dbReference type="Pfam" id="PF00571">
    <property type="entry name" value="CBS"/>
    <property type="match status" value="2"/>
</dbReference>
<evidence type="ECO:0000256" key="4">
    <source>
        <dbReference type="ARBA" id="ARBA00022692"/>
    </source>
</evidence>
<dbReference type="Pfam" id="PF01595">
    <property type="entry name" value="CNNM"/>
    <property type="match status" value="1"/>
</dbReference>
<feature type="transmembrane region" description="Helical" evidence="11">
    <location>
        <begin position="134"/>
        <end position="157"/>
    </location>
</feature>
<dbReference type="Pfam" id="PF03471">
    <property type="entry name" value="CorC_HlyC"/>
    <property type="match status" value="1"/>
</dbReference>
<evidence type="ECO:0000313" key="15">
    <source>
        <dbReference type="Proteomes" id="UP000239494"/>
    </source>
</evidence>
<evidence type="ECO:0000313" key="14">
    <source>
        <dbReference type="EMBL" id="PRY35159.1"/>
    </source>
</evidence>
<feature type="domain" description="CBS" evidence="12">
    <location>
        <begin position="285"/>
        <end position="342"/>
    </location>
</feature>
<evidence type="ECO:0000259" key="12">
    <source>
        <dbReference type="PROSITE" id="PS51371"/>
    </source>
</evidence>
<evidence type="ECO:0000256" key="10">
    <source>
        <dbReference type="PROSITE-ProRule" id="PRU01193"/>
    </source>
</evidence>
<dbReference type="InterPro" id="IPR044751">
    <property type="entry name" value="Ion_transp-like_CBS"/>
</dbReference>
<dbReference type="InterPro" id="IPR005170">
    <property type="entry name" value="Transptr-assoc_dom"/>
</dbReference>
<dbReference type="SMART" id="SM00116">
    <property type="entry name" value="CBS"/>
    <property type="match status" value="2"/>
</dbReference>
<evidence type="ECO:0000256" key="2">
    <source>
        <dbReference type="ARBA" id="ARBA00006337"/>
    </source>
</evidence>
<dbReference type="PANTHER" id="PTHR43099">
    <property type="entry name" value="UPF0053 PROTEIN YRKA"/>
    <property type="match status" value="1"/>
</dbReference>
<dbReference type="AlphaFoldDB" id="A0A2T0SP17"/>
<protein>
    <submittedName>
        <fullName evidence="14">CBS domain containing-hemolysin-like protein</fullName>
    </submittedName>
</protein>
<reference evidence="14 15" key="1">
    <citation type="submission" date="2018-03" db="EMBL/GenBank/DDBJ databases">
        <title>Genomic Encyclopedia of Archaeal and Bacterial Type Strains, Phase II (KMG-II): from individual species to whole genera.</title>
        <authorList>
            <person name="Goeker M."/>
        </authorList>
    </citation>
    <scope>NUCLEOTIDE SEQUENCE [LARGE SCALE GENOMIC DNA]</scope>
    <source>
        <strain evidence="14 15">DSM 44720</strain>
    </source>
</reference>
<name>A0A2T0SP17_9PSEU</name>
<sequence>MLILLGLLAIVLLTAATGYFVAQEFTYMAVDRGRLQQLAEEGDKSAERAYRVTQRLSFMLSGAQLGITLTALLVGYVAEPLLGAGLASLLGFTGWSEAALLSLSVAVALVFATVVQMVLGELLPKNLAIAKPEALALALAGSTLVYLKVAGPVIRFFDASANRLLKLVGIEPVEELPQGATGDELVHIIGEAGEQGYLDTELSQLLDRGIDFRGLVAEQAMTPRVRVHTVRADEPVSRVVDLLDTGHSRFPVMGEDLDDVVGVVGLAEVLTLAPEERATTPLRKVVSPTVLVPATLPLPGVLERLRAEHRQMAIVVDEFGGFAGVVSLEDLAEELVGEIHDEDDLVGEVPERRDDGSWMLPGRLRIDEIADLTGVALPEHEGYDTVSGLVLRHLGRTARVGDEVPLSIETPSLEDLPPRQVVLRVVAVERHVPRTVLLRVEETP</sequence>
<evidence type="ECO:0000256" key="8">
    <source>
        <dbReference type="ARBA" id="ARBA00023136"/>
    </source>
</evidence>
<dbReference type="EMBL" id="PVTF01000014">
    <property type="protein sequence ID" value="PRY35159.1"/>
    <property type="molecule type" value="Genomic_DNA"/>
</dbReference>
<keyword evidence="7 9" id="KW-0129">CBS domain</keyword>
<evidence type="ECO:0000256" key="11">
    <source>
        <dbReference type="SAM" id="Phobius"/>
    </source>
</evidence>
<dbReference type="GO" id="GO:0050660">
    <property type="term" value="F:flavin adenine dinucleotide binding"/>
    <property type="evidence" value="ECO:0007669"/>
    <property type="project" value="InterPro"/>
</dbReference>
<dbReference type="Gene3D" id="3.30.465.10">
    <property type="match status" value="1"/>
</dbReference>
<evidence type="ECO:0000256" key="7">
    <source>
        <dbReference type="ARBA" id="ARBA00023122"/>
    </source>
</evidence>
<keyword evidence="5" id="KW-0677">Repeat</keyword>
<keyword evidence="6 10" id="KW-1133">Transmembrane helix</keyword>
<organism evidence="14 15">
    <name type="scientific">Umezawaea tangerina</name>
    <dbReference type="NCBI Taxonomy" id="84725"/>
    <lineage>
        <taxon>Bacteria</taxon>
        <taxon>Bacillati</taxon>
        <taxon>Actinomycetota</taxon>
        <taxon>Actinomycetes</taxon>
        <taxon>Pseudonocardiales</taxon>
        <taxon>Pseudonocardiaceae</taxon>
        <taxon>Umezawaea</taxon>
    </lineage>
</organism>
<dbReference type="SUPFAM" id="SSF56176">
    <property type="entry name" value="FAD-binding/transporter-associated domain-like"/>
    <property type="match status" value="1"/>
</dbReference>
<comment type="subcellular location">
    <subcellularLocation>
        <location evidence="1">Cell membrane</location>
        <topology evidence="1">Multi-pass membrane protein</topology>
    </subcellularLocation>
</comment>
<dbReference type="InterPro" id="IPR016169">
    <property type="entry name" value="FAD-bd_PCMH_sub2"/>
</dbReference>
<dbReference type="InterPro" id="IPR002550">
    <property type="entry name" value="CNNM"/>
</dbReference>
<evidence type="ECO:0000256" key="9">
    <source>
        <dbReference type="PROSITE-ProRule" id="PRU00703"/>
    </source>
</evidence>
<dbReference type="PROSITE" id="PS51371">
    <property type="entry name" value="CBS"/>
    <property type="match status" value="2"/>
</dbReference>
<dbReference type="InterPro" id="IPR000644">
    <property type="entry name" value="CBS_dom"/>
</dbReference>
<dbReference type="InterPro" id="IPR036318">
    <property type="entry name" value="FAD-bd_PCMH-like_sf"/>
</dbReference>
<evidence type="ECO:0000256" key="3">
    <source>
        <dbReference type="ARBA" id="ARBA00022475"/>
    </source>
</evidence>
<keyword evidence="8 10" id="KW-0472">Membrane</keyword>
<evidence type="ECO:0000256" key="5">
    <source>
        <dbReference type="ARBA" id="ARBA00022737"/>
    </source>
</evidence>
<dbReference type="Proteomes" id="UP000239494">
    <property type="component" value="Unassembled WGS sequence"/>
</dbReference>
<dbReference type="InterPro" id="IPR046342">
    <property type="entry name" value="CBS_dom_sf"/>
</dbReference>
<comment type="similarity">
    <text evidence="2">Belongs to the UPF0053 family.</text>
</comment>
<dbReference type="SMART" id="SM01091">
    <property type="entry name" value="CorC_HlyC"/>
    <property type="match status" value="1"/>
</dbReference>
<dbReference type="InterPro" id="IPR051676">
    <property type="entry name" value="UPF0053_domain"/>
</dbReference>
<proteinExistence type="inferred from homology"/>
<dbReference type="CDD" id="cd04590">
    <property type="entry name" value="CBS_pair_CorC_HlyC_assoc"/>
    <property type="match status" value="1"/>
</dbReference>
<gene>
    <name evidence="14" type="ORF">CLV43_11477</name>
</gene>
<dbReference type="PANTHER" id="PTHR43099:SF6">
    <property type="entry name" value="UPF0053 PROTEIN RV1842C"/>
    <property type="match status" value="1"/>
</dbReference>
<feature type="transmembrane region" description="Helical" evidence="11">
    <location>
        <begin position="58"/>
        <end position="78"/>
    </location>
</feature>
<keyword evidence="3" id="KW-1003">Cell membrane</keyword>
<dbReference type="OrthoDB" id="110231at2"/>